<evidence type="ECO:0000313" key="4">
    <source>
        <dbReference type="Proteomes" id="UP000813018"/>
    </source>
</evidence>
<feature type="domain" description="LysM" evidence="2">
    <location>
        <begin position="7"/>
        <end position="52"/>
    </location>
</feature>
<organism evidence="3 4">
    <name type="scientific">Pontibacter aydingkolensis</name>
    <dbReference type="NCBI Taxonomy" id="1911536"/>
    <lineage>
        <taxon>Bacteria</taxon>
        <taxon>Pseudomonadati</taxon>
        <taxon>Bacteroidota</taxon>
        <taxon>Cytophagia</taxon>
        <taxon>Cytophagales</taxon>
        <taxon>Hymenobacteraceae</taxon>
        <taxon>Pontibacter</taxon>
    </lineage>
</organism>
<reference evidence="3 4" key="1">
    <citation type="journal article" date="2016" name="Int. J. Syst. Evol. Microbiol.">
        <title>Pontibacter aydingkolensis sp. nov., isolated from soil of a salt lake.</title>
        <authorList>
            <person name="Osman G."/>
            <person name="Zhang T."/>
            <person name="Lou K."/>
            <person name="Gao Y."/>
            <person name="Chang W."/>
            <person name="Lin Q."/>
            <person name="Yang H.M."/>
            <person name="Huo X.D."/>
            <person name="Wang N."/>
        </authorList>
    </citation>
    <scope>NUCLEOTIDE SEQUENCE [LARGE SCALE GENOMIC DNA]</scope>
    <source>
        <strain evidence="3 4">KACC 19255</strain>
    </source>
</reference>
<dbReference type="InterPro" id="IPR036779">
    <property type="entry name" value="LysM_dom_sf"/>
</dbReference>
<dbReference type="CDD" id="cd00118">
    <property type="entry name" value="LysM"/>
    <property type="match status" value="1"/>
</dbReference>
<dbReference type="SMART" id="SM00257">
    <property type="entry name" value="LysM"/>
    <property type="match status" value="1"/>
</dbReference>
<keyword evidence="1" id="KW-0175">Coiled coil</keyword>
<evidence type="ECO:0000259" key="2">
    <source>
        <dbReference type="PROSITE" id="PS51782"/>
    </source>
</evidence>
<name>A0ABS7CSM0_9BACT</name>
<comment type="caution">
    <text evidence="3">The sequence shown here is derived from an EMBL/GenBank/DDBJ whole genome shotgun (WGS) entry which is preliminary data.</text>
</comment>
<proteinExistence type="predicted"/>
<protein>
    <submittedName>
        <fullName evidence="3">LysM peptidoglycan-binding domain-containing protein</fullName>
    </submittedName>
</protein>
<dbReference type="Gene3D" id="3.10.350.10">
    <property type="entry name" value="LysM domain"/>
    <property type="match status" value="1"/>
</dbReference>
<evidence type="ECO:0000256" key="1">
    <source>
        <dbReference type="SAM" id="Coils"/>
    </source>
</evidence>
<sequence length="269" mass="30605">MVNTLTTSHRVIRGESLTSIARKYGLDSYAPITVANNLADNQSLKEGQTLLIPKSKESYEVTINKLEQLKLDMIRMSKEVTKGLEKDKKNFEKVNSIIDTTSDILTIAVKTTAHGFRAAKAAQGVITKMPFIKKGIEEVSEYMIDKSVETLNDNFSPQHSQKVLEYTYKTTKDKYKIAFKYAKEGLRILDIAEVILNYVSPSKLAWFYTRWAAGGESVDDTEKNIKNMIEATQNKAIANLNNKIQKLQREKNELYNNSRPITNRKLQLM</sequence>
<dbReference type="SUPFAM" id="SSF54106">
    <property type="entry name" value="LysM domain"/>
    <property type="match status" value="1"/>
</dbReference>
<dbReference type="EMBL" id="JAHYXK010000004">
    <property type="protein sequence ID" value="MBW7466852.1"/>
    <property type="molecule type" value="Genomic_DNA"/>
</dbReference>
<gene>
    <name evidence="3" type="ORF">K0O23_07215</name>
</gene>
<dbReference type="InterPro" id="IPR018392">
    <property type="entry name" value="LysM"/>
</dbReference>
<feature type="coiled-coil region" evidence="1">
    <location>
        <begin position="230"/>
        <end position="257"/>
    </location>
</feature>
<keyword evidence="4" id="KW-1185">Reference proteome</keyword>
<dbReference type="Pfam" id="PF01476">
    <property type="entry name" value="LysM"/>
    <property type="match status" value="1"/>
</dbReference>
<dbReference type="PROSITE" id="PS51782">
    <property type="entry name" value="LYSM"/>
    <property type="match status" value="1"/>
</dbReference>
<dbReference type="Proteomes" id="UP000813018">
    <property type="component" value="Unassembled WGS sequence"/>
</dbReference>
<dbReference type="RefSeq" id="WP_219876728.1">
    <property type="nucleotide sequence ID" value="NZ_JAHYXK010000004.1"/>
</dbReference>
<evidence type="ECO:0000313" key="3">
    <source>
        <dbReference type="EMBL" id="MBW7466852.1"/>
    </source>
</evidence>
<accession>A0ABS7CSM0</accession>